<name>A0AAW0CKI5_9AGAR</name>
<organism evidence="1 2">
    <name type="scientific">Paramarasmius palmivorus</name>
    <dbReference type="NCBI Taxonomy" id="297713"/>
    <lineage>
        <taxon>Eukaryota</taxon>
        <taxon>Fungi</taxon>
        <taxon>Dikarya</taxon>
        <taxon>Basidiomycota</taxon>
        <taxon>Agaricomycotina</taxon>
        <taxon>Agaricomycetes</taxon>
        <taxon>Agaricomycetidae</taxon>
        <taxon>Agaricales</taxon>
        <taxon>Marasmiineae</taxon>
        <taxon>Marasmiaceae</taxon>
        <taxon>Paramarasmius</taxon>
    </lineage>
</organism>
<dbReference type="Proteomes" id="UP001383192">
    <property type="component" value="Unassembled WGS sequence"/>
</dbReference>
<dbReference type="AlphaFoldDB" id="A0AAW0CKI5"/>
<gene>
    <name evidence="1" type="ORF">VNI00_010413</name>
</gene>
<keyword evidence="2" id="KW-1185">Reference proteome</keyword>
<evidence type="ECO:0000313" key="1">
    <source>
        <dbReference type="EMBL" id="KAK7039021.1"/>
    </source>
</evidence>
<accession>A0AAW0CKI5</accession>
<comment type="caution">
    <text evidence="1">The sequence shown here is derived from an EMBL/GenBank/DDBJ whole genome shotgun (WGS) entry which is preliminary data.</text>
</comment>
<reference evidence="1 2" key="1">
    <citation type="submission" date="2024-01" db="EMBL/GenBank/DDBJ databases">
        <title>A draft genome for a cacao thread blight-causing isolate of Paramarasmius palmivorus.</title>
        <authorList>
            <person name="Baruah I.K."/>
            <person name="Bukari Y."/>
            <person name="Amoako-Attah I."/>
            <person name="Meinhardt L.W."/>
            <person name="Bailey B.A."/>
            <person name="Cohen S.P."/>
        </authorList>
    </citation>
    <scope>NUCLEOTIDE SEQUENCE [LARGE SCALE GENOMIC DNA]</scope>
    <source>
        <strain evidence="1 2">GH-12</strain>
    </source>
</reference>
<proteinExistence type="predicted"/>
<evidence type="ECO:0000313" key="2">
    <source>
        <dbReference type="Proteomes" id="UP001383192"/>
    </source>
</evidence>
<dbReference type="EMBL" id="JAYKXP010000041">
    <property type="protein sequence ID" value="KAK7039021.1"/>
    <property type="molecule type" value="Genomic_DNA"/>
</dbReference>
<evidence type="ECO:0008006" key="3">
    <source>
        <dbReference type="Google" id="ProtNLM"/>
    </source>
</evidence>
<protein>
    <recommendedName>
        <fullName evidence="3">RRM domain-containing protein</fullName>
    </recommendedName>
</protein>
<sequence length="390" mass="44397">MSSSLRPFRWLNACSHHCRPLHLSALKTSRTVKVQGTPLTYDDLRPYEPIEQIQVYRDQTAYISFLDHRVALQFALAHGQHTQSSDDVSRLNPSTLARLWKGQSRTFVWRPRGEQDLALDIDGVIKQFRTFGMVLDVKEVEHISRKKAYSITFARLEDAVEAAESYPPKDIEHVPFEIGPIQQAVRTFPAFQVWDKYNMAYNVVHIRDFVPTEENWSRLYTALWDINIDNCMRLDNNTLALKFTEPACLNTFLRRAPKGKGNLWPWLRSVCSRPVQSTFYQHRWLAAQLGIARRIKLRIPVNLLLKSASLVGKRLKLEPGAVEAKLKESFSALGLVGCVNTHAGAGFVDFMDIEGAVEAMLQAPESIPGLEDEQMIFFPRIGNDSGHSYG</sequence>